<dbReference type="SUPFAM" id="SSF49785">
    <property type="entry name" value="Galactose-binding domain-like"/>
    <property type="match status" value="1"/>
</dbReference>
<evidence type="ECO:0000256" key="2">
    <source>
        <dbReference type="ARBA" id="ARBA00022651"/>
    </source>
</evidence>
<evidence type="ECO:0000256" key="5">
    <source>
        <dbReference type="ARBA" id="ARBA00023277"/>
    </source>
</evidence>
<protein>
    <submittedName>
        <fullName evidence="10">Arabinoxylan arabinofuranohydrolase</fullName>
    </submittedName>
</protein>
<feature type="signal peptide" evidence="8">
    <location>
        <begin position="1"/>
        <end position="20"/>
    </location>
</feature>
<dbReference type="AlphaFoldDB" id="A0A1G7SBG7"/>
<keyword evidence="3 8" id="KW-0732">Signal</keyword>
<dbReference type="Proteomes" id="UP000198779">
    <property type="component" value="Unassembled WGS sequence"/>
</dbReference>
<dbReference type="EMBL" id="FNCQ01000001">
    <property type="protein sequence ID" value="SDG20376.1"/>
    <property type="molecule type" value="Genomic_DNA"/>
</dbReference>
<dbReference type="InterPro" id="IPR008979">
    <property type="entry name" value="Galactose-bd-like_sf"/>
</dbReference>
<organism evidence="10 11">
    <name type="scientific">Prevotella communis</name>
    <dbReference type="NCBI Taxonomy" id="2913614"/>
    <lineage>
        <taxon>Bacteria</taxon>
        <taxon>Pseudomonadati</taxon>
        <taxon>Bacteroidota</taxon>
        <taxon>Bacteroidia</taxon>
        <taxon>Bacteroidales</taxon>
        <taxon>Prevotellaceae</taxon>
        <taxon>Prevotella</taxon>
    </lineage>
</organism>
<dbReference type="GO" id="GO:0004553">
    <property type="term" value="F:hydrolase activity, hydrolyzing O-glycosyl compounds"/>
    <property type="evidence" value="ECO:0007669"/>
    <property type="project" value="InterPro"/>
</dbReference>
<dbReference type="CDD" id="cd04084">
    <property type="entry name" value="CBM6_xylanase-like"/>
    <property type="match status" value="1"/>
</dbReference>
<keyword evidence="4 7" id="KW-0378">Hydrolase</keyword>
<feature type="domain" description="CBM6" evidence="9">
    <location>
        <begin position="390"/>
        <end position="521"/>
    </location>
</feature>
<dbReference type="GO" id="GO:0030246">
    <property type="term" value="F:carbohydrate binding"/>
    <property type="evidence" value="ECO:0007669"/>
    <property type="project" value="InterPro"/>
</dbReference>
<dbReference type="CDD" id="cd09003">
    <property type="entry name" value="GH43_XynD-like"/>
    <property type="match status" value="1"/>
</dbReference>
<dbReference type="GO" id="GO:0045493">
    <property type="term" value="P:xylan catabolic process"/>
    <property type="evidence" value="ECO:0007669"/>
    <property type="project" value="UniProtKB-KW"/>
</dbReference>
<dbReference type="Pfam" id="PF04616">
    <property type="entry name" value="Glyco_hydro_43"/>
    <property type="match status" value="1"/>
</dbReference>
<evidence type="ECO:0000256" key="7">
    <source>
        <dbReference type="RuleBase" id="RU361187"/>
    </source>
</evidence>
<keyword evidence="5" id="KW-0119">Carbohydrate metabolism</keyword>
<accession>A0A1G7SBG7</accession>
<evidence type="ECO:0000313" key="11">
    <source>
        <dbReference type="Proteomes" id="UP000198779"/>
    </source>
</evidence>
<keyword evidence="11" id="KW-1185">Reference proteome</keyword>
<dbReference type="Gene3D" id="2.115.10.20">
    <property type="entry name" value="Glycosyl hydrolase domain, family 43"/>
    <property type="match status" value="1"/>
</dbReference>
<dbReference type="Pfam" id="PF03422">
    <property type="entry name" value="CBM_6"/>
    <property type="match status" value="1"/>
</dbReference>
<proteinExistence type="inferred from homology"/>
<dbReference type="InterPro" id="IPR006584">
    <property type="entry name" value="Cellulose-bd_IV"/>
</dbReference>
<dbReference type="InterPro" id="IPR006710">
    <property type="entry name" value="Glyco_hydro_43"/>
</dbReference>
<comment type="similarity">
    <text evidence="1 7">Belongs to the glycosyl hydrolase 43 family.</text>
</comment>
<dbReference type="InterPro" id="IPR052176">
    <property type="entry name" value="Glycosyl_Hydrlase_43_Enz"/>
</dbReference>
<dbReference type="SMART" id="SM00606">
    <property type="entry name" value="CBD_IV"/>
    <property type="match status" value="1"/>
</dbReference>
<dbReference type="PANTHER" id="PTHR43772">
    <property type="entry name" value="ENDO-1,4-BETA-XYLANASE"/>
    <property type="match status" value="1"/>
</dbReference>
<evidence type="ECO:0000256" key="6">
    <source>
        <dbReference type="ARBA" id="ARBA00023295"/>
    </source>
</evidence>
<name>A0A1G7SBG7_9BACT</name>
<evidence type="ECO:0000256" key="4">
    <source>
        <dbReference type="ARBA" id="ARBA00022801"/>
    </source>
</evidence>
<keyword evidence="2" id="KW-0858">Xylan degradation</keyword>
<dbReference type="STRING" id="645274.SAMN04487901_101259"/>
<evidence type="ECO:0000256" key="1">
    <source>
        <dbReference type="ARBA" id="ARBA00009865"/>
    </source>
</evidence>
<dbReference type="PROSITE" id="PS51175">
    <property type="entry name" value="CBM6"/>
    <property type="match status" value="1"/>
</dbReference>
<dbReference type="PANTHER" id="PTHR43772:SF2">
    <property type="entry name" value="PUTATIVE (AFU_ORTHOLOGUE AFUA_2G04480)-RELATED"/>
    <property type="match status" value="1"/>
</dbReference>
<reference evidence="11" key="1">
    <citation type="submission" date="2016-10" db="EMBL/GenBank/DDBJ databases">
        <authorList>
            <person name="Varghese N."/>
            <person name="Submissions S."/>
        </authorList>
    </citation>
    <scope>NUCLEOTIDE SEQUENCE [LARGE SCALE GENOMIC DNA]</scope>
    <source>
        <strain evidence="11">BP1-148</strain>
    </source>
</reference>
<dbReference type="Gene3D" id="2.60.120.260">
    <property type="entry name" value="Galactose-binding domain-like"/>
    <property type="match status" value="1"/>
</dbReference>
<evidence type="ECO:0000259" key="9">
    <source>
        <dbReference type="PROSITE" id="PS51175"/>
    </source>
</evidence>
<dbReference type="InterPro" id="IPR005084">
    <property type="entry name" value="CBM6"/>
</dbReference>
<dbReference type="SUPFAM" id="SSF75005">
    <property type="entry name" value="Arabinanase/levansucrase/invertase"/>
    <property type="match status" value="1"/>
</dbReference>
<feature type="chain" id="PRO_5011781250" evidence="8">
    <location>
        <begin position="21"/>
        <end position="578"/>
    </location>
</feature>
<evidence type="ECO:0000313" key="10">
    <source>
        <dbReference type="EMBL" id="SDG20376.1"/>
    </source>
</evidence>
<evidence type="ECO:0000256" key="3">
    <source>
        <dbReference type="ARBA" id="ARBA00022729"/>
    </source>
</evidence>
<dbReference type="RefSeq" id="WP_091813929.1">
    <property type="nucleotide sequence ID" value="NZ_FNCQ01000001.1"/>
</dbReference>
<gene>
    <name evidence="10" type="ORF">SAMN04487901_101259</name>
</gene>
<sequence>MKKIILLATILLTVCLQIKAQTLATEYKGTASGNPISGSVFCADPTAIEYDGRLYVYGTNDHQQYIKNGKTGSNGYGNIKSLVVFSTDDMVNWTFHGTIDVSKVCTWAGQSWAPSAVWREKENSNGTKTNEFYIYFANGGGSVGVMRSTKSPLGPFSSPLSQPMIRHGMAGVDPCNWLFDPGVVIDSTGTAWIAFGGGDPQSSGSKLWPGNSRIAKLKSSMTALDGAAVNMPAPYLFEASELNIIGGRFVYTYNTSWGDRPNWNSYEKRNGLAAPSACSMCYMVTDTPLDPDSWEYRGEYVPNEGSFNSLGADYGNNHTHLHKFNGEYYLFYHGNVLEKTMKSKNAMNSSASGYRSLCVNKLTVNEETQKLSKVSMNKTGTTAIKNMNPYTLQQAETMSTSGGVNYEDFKNIKSVSKSSLGNDASENLYVKMAAGAWTMVRKVDFGTNGARQFTLRARGTGKLEIRVDSKSKAAAATVEFSSTTFQDFTIDLDPALFKKVHHLYFVFTESTNAQFDSWQFAEYDPTGVFEIETTEDTQSEKQFFDLSGRRLPKDSKHRGLVIEQYTDENGTKKVRKHF</sequence>
<evidence type="ECO:0000256" key="8">
    <source>
        <dbReference type="SAM" id="SignalP"/>
    </source>
</evidence>
<keyword evidence="2" id="KW-0624">Polysaccharide degradation</keyword>
<keyword evidence="6 7" id="KW-0326">Glycosidase</keyword>
<dbReference type="InterPro" id="IPR023296">
    <property type="entry name" value="Glyco_hydro_beta-prop_sf"/>
</dbReference>